<evidence type="ECO:0000313" key="4">
    <source>
        <dbReference type="Proteomes" id="UP000243579"/>
    </source>
</evidence>
<dbReference type="InterPro" id="IPR057634">
    <property type="entry name" value="PAH_ZNF598/HEL2"/>
</dbReference>
<organism evidence="3 4">
    <name type="scientific">Achlya hypogyna</name>
    <name type="common">Oomycete</name>
    <name type="synonym">Protoachlya hypogyna</name>
    <dbReference type="NCBI Taxonomy" id="1202772"/>
    <lineage>
        <taxon>Eukaryota</taxon>
        <taxon>Sar</taxon>
        <taxon>Stramenopiles</taxon>
        <taxon>Oomycota</taxon>
        <taxon>Saprolegniomycetes</taxon>
        <taxon>Saprolegniales</taxon>
        <taxon>Achlyaceae</taxon>
        <taxon>Achlya</taxon>
    </lineage>
</organism>
<sequence>MEGRPAPPGRRSKPRAALKTTIDAPEAIADINAPAPLPVSMKIDSDEFDGATSDESNDMPQDSDAVEAAATTMEEEASGAVEEARTETTTEVGCSEPMEVATDAVETDNAIDAPMPTPAPQPSTTEAATYYGLEALLTPFVSVPEVPALELLECVYDDEAMQLQKHIFRAVKMCTNKNKLKLEEFKINARLYGNGFMDPHEFIDAMAADIGSLEVLVLVPCMLRLQPDAMKKQTLWLALRAYRTSHMAALTRKLAA</sequence>
<protein>
    <recommendedName>
        <fullName evidence="2">ZNF598/HEL2 PAH domain-containing protein</fullName>
    </recommendedName>
</protein>
<dbReference type="EMBL" id="JNBR01000335">
    <property type="protein sequence ID" value="OQR95108.1"/>
    <property type="molecule type" value="Genomic_DNA"/>
</dbReference>
<name>A0A1V9ZAU6_ACHHY</name>
<gene>
    <name evidence="3" type="ORF">ACHHYP_00384</name>
</gene>
<evidence type="ECO:0000259" key="2">
    <source>
        <dbReference type="Pfam" id="PF23202"/>
    </source>
</evidence>
<proteinExistence type="predicted"/>
<feature type="domain" description="ZNF598/HEL2 PAH" evidence="2">
    <location>
        <begin position="165"/>
        <end position="240"/>
    </location>
</feature>
<reference evidence="3 4" key="1">
    <citation type="journal article" date="2014" name="Genome Biol. Evol.">
        <title>The secreted proteins of Achlya hypogyna and Thraustotheca clavata identify the ancestral oomycete secretome and reveal gene acquisitions by horizontal gene transfer.</title>
        <authorList>
            <person name="Misner I."/>
            <person name="Blouin N."/>
            <person name="Leonard G."/>
            <person name="Richards T.A."/>
            <person name="Lane C.E."/>
        </authorList>
    </citation>
    <scope>NUCLEOTIDE SEQUENCE [LARGE SCALE GENOMIC DNA]</scope>
    <source>
        <strain evidence="3 4">ATCC 48635</strain>
    </source>
</reference>
<keyword evidence="4" id="KW-1185">Reference proteome</keyword>
<evidence type="ECO:0000313" key="3">
    <source>
        <dbReference type="EMBL" id="OQR95108.1"/>
    </source>
</evidence>
<dbReference type="Proteomes" id="UP000243579">
    <property type="component" value="Unassembled WGS sequence"/>
</dbReference>
<accession>A0A1V9ZAU6</accession>
<comment type="caution">
    <text evidence="3">The sequence shown here is derived from an EMBL/GenBank/DDBJ whole genome shotgun (WGS) entry which is preliminary data.</text>
</comment>
<feature type="region of interest" description="Disordered" evidence="1">
    <location>
        <begin position="1"/>
        <end position="98"/>
    </location>
</feature>
<dbReference type="Pfam" id="PF23202">
    <property type="entry name" value="PAH_ZNF598"/>
    <property type="match status" value="1"/>
</dbReference>
<dbReference type="AlphaFoldDB" id="A0A1V9ZAU6"/>
<dbReference type="OrthoDB" id="119579at2759"/>
<evidence type="ECO:0000256" key="1">
    <source>
        <dbReference type="SAM" id="MobiDB-lite"/>
    </source>
</evidence>